<dbReference type="Proteomes" id="UP001470230">
    <property type="component" value="Unassembled WGS sequence"/>
</dbReference>
<reference evidence="3 4" key="1">
    <citation type="submission" date="2024-04" db="EMBL/GenBank/DDBJ databases">
        <title>Tritrichomonas musculus Genome.</title>
        <authorList>
            <person name="Alves-Ferreira E."/>
            <person name="Grigg M."/>
            <person name="Lorenzi H."/>
            <person name="Galac M."/>
        </authorList>
    </citation>
    <scope>NUCLEOTIDE SEQUENCE [LARGE SCALE GENOMIC DNA]</scope>
    <source>
        <strain evidence="3 4">EAF2021</strain>
    </source>
</reference>
<keyword evidence="1" id="KW-0175">Coiled coil</keyword>
<feature type="coiled-coil region" evidence="1">
    <location>
        <begin position="53"/>
        <end position="101"/>
    </location>
</feature>
<accession>A0ABR2KUP7</accession>
<protein>
    <submittedName>
        <fullName evidence="3">Uncharacterized protein</fullName>
    </submittedName>
</protein>
<feature type="compositionally biased region" description="Low complexity" evidence="2">
    <location>
        <begin position="139"/>
        <end position="159"/>
    </location>
</feature>
<comment type="caution">
    <text evidence="3">The sequence shown here is derived from an EMBL/GenBank/DDBJ whole genome shotgun (WGS) entry which is preliminary data.</text>
</comment>
<organism evidence="3 4">
    <name type="scientific">Tritrichomonas musculus</name>
    <dbReference type="NCBI Taxonomy" id="1915356"/>
    <lineage>
        <taxon>Eukaryota</taxon>
        <taxon>Metamonada</taxon>
        <taxon>Parabasalia</taxon>
        <taxon>Tritrichomonadida</taxon>
        <taxon>Tritrichomonadidae</taxon>
        <taxon>Tritrichomonas</taxon>
    </lineage>
</organism>
<keyword evidence="4" id="KW-1185">Reference proteome</keyword>
<sequence>MKARKRAYREMISRLKRENEEQRDTINKLWADLKLPANKSSKNSNIFSSSLNHENSSKKIKELEAILAEKRQKYENLKDIITDYLQKAEAFEEQLIAKEKENEMLLLSIQRLAESQKSELSLSQLESSKGNSAKLTQKSHNSSNSRNSNSRKASSNNGSVQNKKQNNLIEVLNQKRTAVQILRCKLNDAYKMMNNLQSDAHLLKNVMASSNENNTEQY</sequence>
<feature type="region of interest" description="Disordered" evidence="2">
    <location>
        <begin position="122"/>
        <end position="166"/>
    </location>
</feature>
<name>A0ABR2KUP7_9EUKA</name>
<gene>
    <name evidence="3" type="ORF">M9Y10_023286</name>
</gene>
<dbReference type="EMBL" id="JAPFFF010000003">
    <property type="protein sequence ID" value="KAK8894847.1"/>
    <property type="molecule type" value="Genomic_DNA"/>
</dbReference>
<evidence type="ECO:0000313" key="3">
    <source>
        <dbReference type="EMBL" id="KAK8894847.1"/>
    </source>
</evidence>
<evidence type="ECO:0000256" key="2">
    <source>
        <dbReference type="SAM" id="MobiDB-lite"/>
    </source>
</evidence>
<evidence type="ECO:0000256" key="1">
    <source>
        <dbReference type="SAM" id="Coils"/>
    </source>
</evidence>
<proteinExistence type="predicted"/>
<evidence type="ECO:0000313" key="4">
    <source>
        <dbReference type="Proteomes" id="UP001470230"/>
    </source>
</evidence>